<dbReference type="Proteomes" id="UP000441399">
    <property type="component" value="Unassembled WGS sequence"/>
</dbReference>
<accession>A0A5S9QRJ0</accession>
<dbReference type="OrthoDB" id="1249375at2"/>
<evidence type="ECO:0000313" key="2">
    <source>
        <dbReference type="EMBL" id="CAA0121098.1"/>
    </source>
</evidence>
<reference evidence="2 3" key="1">
    <citation type="submission" date="2019-11" db="EMBL/GenBank/DDBJ databases">
        <authorList>
            <person name="Holert J."/>
        </authorList>
    </citation>
    <scope>NUCLEOTIDE SEQUENCE [LARGE SCALE GENOMIC DNA]</scope>
    <source>
        <strain evidence="2">SB11_3</strain>
    </source>
</reference>
<evidence type="ECO:0000259" key="1">
    <source>
        <dbReference type="Pfam" id="PF05076"/>
    </source>
</evidence>
<proteinExistence type="predicted"/>
<sequence length="186" mass="21345">MLEASHIAAGVKKALEAKPDRAERFVIKNDLELDFLVFKDRPYEGVSSIITNGVSDICSEMPVEFIVTYDPNTLSKETDLLAFLVTYIKLHYLKNTRDIKPGHCFSSANKIIKGLDFNGIYTSEPCYFPEGCFKELNAVTFLWLIPIFCSEYEFILNYGHESFESFLEHEDPDLSIFNRSQLEFKS</sequence>
<keyword evidence="3" id="KW-1185">Reference proteome</keyword>
<dbReference type="Pfam" id="PF05076">
    <property type="entry name" value="SUFU"/>
    <property type="match status" value="1"/>
</dbReference>
<organism evidence="2 3">
    <name type="scientific">BD1-7 clade bacterium</name>
    <dbReference type="NCBI Taxonomy" id="2029982"/>
    <lineage>
        <taxon>Bacteria</taxon>
        <taxon>Pseudomonadati</taxon>
        <taxon>Pseudomonadota</taxon>
        <taxon>Gammaproteobacteria</taxon>
        <taxon>Cellvibrionales</taxon>
        <taxon>Spongiibacteraceae</taxon>
        <taxon>BD1-7 clade</taxon>
    </lineage>
</organism>
<gene>
    <name evidence="2" type="ORF">OPDIPICF_04842</name>
</gene>
<name>A0A5S9QRJ0_9GAMM</name>
<dbReference type="EMBL" id="CACSIO010000039">
    <property type="protein sequence ID" value="CAA0121098.1"/>
    <property type="molecule type" value="Genomic_DNA"/>
</dbReference>
<protein>
    <recommendedName>
        <fullName evidence="1">Suppressor of fused-like domain-containing protein</fullName>
    </recommendedName>
</protein>
<dbReference type="InterPro" id="IPR020941">
    <property type="entry name" value="SUFU-like_domain"/>
</dbReference>
<feature type="domain" description="Suppressor of fused-like" evidence="1">
    <location>
        <begin position="32"/>
        <end position="179"/>
    </location>
</feature>
<evidence type="ECO:0000313" key="3">
    <source>
        <dbReference type="Proteomes" id="UP000441399"/>
    </source>
</evidence>
<dbReference type="AlphaFoldDB" id="A0A5S9QRJ0"/>